<reference evidence="3" key="1">
    <citation type="journal article" date="2019" name="Int. J. Syst. Evol. Microbiol.">
        <title>The Global Catalogue of Microorganisms (GCM) 10K type strain sequencing project: providing services to taxonomists for standard genome sequencing and annotation.</title>
        <authorList>
            <consortium name="The Broad Institute Genomics Platform"/>
            <consortium name="The Broad Institute Genome Sequencing Center for Infectious Disease"/>
            <person name="Wu L."/>
            <person name="Ma J."/>
        </authorList>
    </citation>
    <scope>NUCLEOTIDE SEQUENCE [LARGE SCALE GENOMIC DNA]</scope>
    <source>
        <strain evidence="3">JCM 4505</strain>
    </source>
</reference>
<dbReference type="EMBL" id="BAAABV010000016">
    <property type="protein sequence ID" value="GAA0293426.1"/>
    <property type="molecule type" value="Genomic_DNA"/>
</dbReference>
<name>A0ABP3F5Y3_9ACTN</name>
<evidence type="ECO:0000256" key="1">
    <source>
        <dbReference type="SAM" id="MobiDB-lite"/>
    </source>
</evidence>
<feature type="region of interest" description="Disordered" evidence="1">
    <location>
        <begin position="1"/>
        <end position="72"/>
    </location>
</feature>
<feature type="compositionally biased region" description="Low complexity" evidence="1">
    <location>
        <begin position="1"/>
        <end position="10"/>
    </location>
</feature>
<evidence type="ECO:0008006" key="4">
    <source>
        <dbReference type="Google" id="ProtNLM"/>
    </source>
</evidence>
<evidence type="ECO:0000313" key="3">
    <source>
        <dbReference type="Proteomes" id="UP001501867"/>
    </source>
</evidence>
<keyword evidence="3" id="KW-1185">Reference proteome</keyword>
<comment type="caution">
    <text evidence="2">The sequence shown here is derived from an EMBL/GenBank/DDBJ whole genome shotgun (WGS) entry which is preliminary data.</text>
</comment>
<protein>
    <recommendedName>
        <fullName evidence="4">DUF2934 domain-containing protein</fullName>
    </recommendedName>
</protein>
<proteinExistence type="predicted"/>
<evidence type="ECO:0000313" key="2">
    <source>
        <dbReference type="EMBL" id="GAA0293426.1"/>
    </source>
</evidence>
<feature type="region of interest" description="Disordered" evidence="1">
    <location>
        <begin position="88"/>
        <end position="112"/>
    </location>
</feature>
<organism evidence="2 3">
    <name type="scientific">Streptomyces polychromogenes</name>
    <dbReference type="NCBI Taxonomy" id="67342"/>
    <lineage>
        <taxon>Bacteria</taxon>
        <taxon>Bacillati</taxon>
        <taxon>Actinomycetota</taxon>
        <taxon>Actinomycetes</taxon>
        <taxon>Kitasatosporales</taxon>
        <taxon>Streptomycetaceae</taxon>
        <taxon>Streptomyces</taxon>
    </lineage>
</organism>
<sequence>MTTLETPSPRAGRRRRPTPPGYEESVQQAGPQAAPQAVQQTGPQVGAPGVRRPAPEQPRSGAQGHRGLPDPPIYTALVARWAADGRTLPGRHDPDWSRIAATPIWPSGPLFG</sequence>
<feature type="compositionally biased region" description="Low complexity" evidence="1">
    <location>
        <begin position="26"/>
        <end position="47"/>
    </location>
</feature>
<accession>A0ABP3F5Y3</accession>
<gene>
    <name evidence="2" type="ORF">GCM10010302_35140</name>
</gene>
<dbReference type="Proteomes" id="UP001501867">
    <property type="component" value="Unassembled WGS sequence"/>
</dbReference>